<dbReference type="Gene3D" id="3.40.50.1820">
    <property type="entry name" value="alpha/beta hydrolase"/>
    <property type="match status" value="1"/>
</dbReference>
<evidence type="ECO:0000256" key="5">
    <source>
        <dbReference type="ARBA" id="ARBA00039314"/>
    </source>
</evidence>
<dbReference type="KEGG" id="yti:FNA67_00985"/>
<dbReference type="GO" id="GO:0102390">
    <property type="term" value="F:mycophenolic acid acyl-glucuronide esterase activity"/>
    <property type="evidence" value="ECO:0007669"/>
    <property type="project" value="UniProtKB-EC"/>
</dbReference>
<evidence type="ECO:0000259" key="12">
    <source>
        <dbReference type="Pfam" id="PF12697"/>
    </source>
</evidence>
<evidence type="ECO:0000256" key="11">
    <source>
        <dbReference type="ARBA" id="ARBA00047972"/>
    </source>
</evidence>
<keyword evidence="2 13" id="KW-0378">Hydrolase</keyword>
<dbReference type="AlphaFoldDB" id="A0A5B9DVH5"/>
<keyword evidence="3" id="KW-0809">Transit peptide</keyword>
<name>A0A5B9DVH5_9HYPH</name>
<evidence type="ECO:0000256" key="2">
    <source>
        <dbReference type="ARBA" id="ARBA00022801"/>
    </source>
</evidence>
<protein>
    <recommendedName>
        <fullName evidence="5">Palmitoyl-protein thioesterase ABHD10, mitochondrial</fullName>
        <ecNumber evidence="4">3.1.1.93</ecNumber>
        <ecNumber evidence="1">3.1.2.22</ecNumber>
    </recommendedName>
    <alternativeName>
        <fullName evidence="7">Acyl-protein thioesterase ABHD10</fullName>
    </alternativeName>
    <alternativeName>
        <fullName evidence="8">Alpha/beta hydrolase domain-containing protein 10</fullName>
    </alternativeName>
    <alternativeName>
        <fullName evidence="6">Mycophenolic acid acyl-glucuronide esterase, mitochondrial</fullName>
    </alternativeName>
</protein>
<dbReference type="EMBL" id="CP041690">
    <property type="protein sequence ID" value="QEE22643.1"/>
    <property type="molecule type" value="Genomic_DNA"/>
</dbReference>
<sequence length="258" mass="27677">MMPAITPSTLEVGTGANSRPIAVERRAGAAPGLFWLNGFKSDMGGSKAIAVDAYGAAHGLAVTRFDYSGHGRSGGEFLQGTVSRWLEEALAVFALTEGPQIVLGSSLGGWLALLLNRALRRAGSGRVKELILVAPAVDATQDLMLAGFSRKELKSLEERGYVERASQYGPEPYVYTRGLIEDGRTHLMFDGVIETGCPVTILQGGKDPDVPQEHALKLVSHLLHDPVTLTLIPDGDHRLSRPEDIRRLEDAIGRAVAD</sequence>
<keyword evidence="14" id="KW-1185">Reference proteome</keyword>
<comment type="function">
    <text evidence="9">Acts as an acyl-protein thioesterase that hydrolyzes fatty acids from acylated residues in proteins. Regulates the mitochondrial S-depalmitoylation of the nucleophilic active site residue of peroxiredoxin-5/PRDX5, a key antioxidant protein, therefore modulating mitochondrial antioxidant ability. Also catalyzes the deglucuronidation of mycophenolic acid acyl-glucuronide, an active metabolite of the immunosuppressant drug mycophenolate.</text>
</comment>
<evidence type="ECO:0000256" key="3">
    <source>
        <dbReference type="ARBA" id="ARBA00022946"/>
    </source>
</evidence>
<comment type="catalytic activity">
    <reaction evidence="11">
        <text>mycophenolic acid O-acyl-beta-D-glucuronide + H2O = mycophenolate + D-glucuronate + H(+)</text>
        <dbReference type="Rhea" id="RHEA:34179"/>
        <dbReference type="ChEBI" id="CHEBI:15377"/>
        <dbReference type="ChEBI" id="CHEBI:15378"/>
        <dbReference type="ChEBI" id="CHEBI:58720"/>
        <dbReference type="ChEBI" id="CHEBI:62932"/>
        <dbReference type="ChEBI" id="CHEBI:66982"/>
        <dbReference type="EC" id="3.1.1.93"/>
    </reaction>
    <physiologicalReaction direction="left-to-right" evidence="11">
        <dbReference type="Rhea" id="RHEA:34180"/>
    </physiologicalReaction>
</comment>
<evidence type="ECO:0000256" key="10">
    <source>
        <dbReference type="ARBA" id="ARBA00047409"/>
    </source>
</evidence>
<accession>A0A5B9DVH5</accession>
<dbReference type="EC" id="3.1.1.93" evidence="4"/>
<evidence type="ECO:0000256" key="1">
    <source>
        <dbReference type="ARBA" id="ARBA00012423"/>
    </source>
</evidence>
<organism evidence="13 14">
    <name type="scientific">Paradevosia tibetensis</name>
    <dbReference type="NCBI Taxonomy" id="1447062"/>
    <lineage>
        <taxon>Bacteria</taxon>
        <taxon>Pseudomonadati</taxon>
        <taxon>Pseudomonadota</taxon>
        <taxon>Alphaproteobacteria</taxon>
        <taxon>Hyphomicrobiales</taxon>
        <taxon>Devosiaceae</taxon>
        <taxon>Paradevosia</taxon>
    </lineage>
</organism>
<comment type="catalytic activity">
    <reaction evidence="10">
        <text>S-hexadecanoyl-L-cysteinyl-[protein] + H2O = L-cysteinyl-[protein] + hexadecanoate + H(+)</text>
        <dbReference type="Rhea" id="RHEA:19233"/>
        <dbReference type="Rhea" id="RHEA-COMP:10131"/>
        <dbReference type="Rhea" id="RHEA-COMP:11032"/>
        <dbReference type="ChEBI" id="CHEBI:7896"/>
        <dbReference type="ChEBI" id="CHEBI:15377"/>
        <dbReference type="ChEBI" id="CHEBI:15378"/>
        <dbReference type="ChEBI" id="CHEBI:29950"/>
        <dbReference type="ChEBI" id="CHEBI:74151"/>
        <dbReference type="EC" id="3.1.2.22"/>
    </reaction>
    <physiologicalReaction direction="left-to-right" evidence="10">
        <dbReference type="Rhea" id="RHEA:19234"/>
    </physiologicalReaction>
</comment>
<dbReference type="Pfam" id="PF12697">
    <property type="entry name" value="Abhydrolase_6"/>
    <property type="match status" value="1"/>
</dbReference>
<evidence type="ECO:0000313" key="13">
    <source>
        <dbReference type="EMBL" id="QEE22643.1"/>
    </source>
</evidence>
<evidence type="ECO:0000256" key="6">
    <source>
        <dbReference type="ARBA" id="ARBA00041520"/>
    </source>
</evidence>
<dbReference type="PANTHER" id="PTHR16138">
    <property type="entry name" value="MYCOPHENOLIC ACID ACYL-GLUCURONIDE ESTERASE, MITOCHONDRIAL"/>
    <property type="match status" value="1"/>
</dbReference>
<dbReference type="InterPro" id="IPR029058">
    <property type="entry name" value="AB_hydrolase_fold"/>
</dbReference>
<dbReference type="InterPro" id="IPR052382">
    <property type="entry name" value="ABHD10_acyl-thioesterase"/>
</dbReference>
<gene>
    <name evidence="13" type="ORF">FNA67_00985</name>
</gene>
<dbReference type="EC" id="3.1.2.22" evidence="1"/>
<proteinExistence type="predicted"/>
<evidence type="ECO:0000313" key="14">
    <source>
        <dbReference type="Proteomes" id="UP000321062"/>
    </source>
</evidence>
<dbReference type="InterPro" id="IPR000073">
    <property type="entry name" value="AB_hydrolase_1"/>
</dbReference>
<evidence type="ECO:0000256" key="7">
    <source>
        <dbReference type="ARBA" id="ARBA00042645"/>
    </source>
</evidence>
<reference evidence="13 14" key="1">
    <citation type="journal article" date="2015" name="Int. J. Syst. Evol. Microbiol.">
        <title>Youhaiella tibetensis gen. nov., sp. nov., isolated from subsurface sediment.</title>
        <authorList>
            <person name="Wang Y.X."/>
            <person name="Huang F.Q."/>
            <person name="Nogi Y."/>
            <person name="Pang S.J."/>
            <person name="Wang P.K."/>
            <person name="Lv J."/>
        </authorList>
    </citation>
    <scope>NUCLEOTIDE SEQUENCE [LARGE SCALE GENOMIC DNA]</scope>
    <source>
        <strain evidence="14">fig4</strain>
    </source>
</reference>
<dbReference type="SUPFAM" id="SSF53474">
    <property type="entry name" value="alpha/beta-Hydrolases"/>
    <property type="match status" value="1"/>
</dbReference>
<dbReference type="GO" id="GO:0008474">
    <property type="term" value="F:palmitoyl-(protein) hydrolase activity"/>
    <property type="evidence" value="ECO:0007669"/>
    <property type="project" value="UniProtKB-EC"/>
</dbReference>
<dbReference type="Proteomes" id="UP000321062">
    <property type="component" value="Chromosome"/>
</dbReference>
<feature type="domain" description="AB hydrolase-1" evidence="12">
    <location>
        <begin position="52"/>
        <end position="245"/>
    </location>
</feature>
<dbReference type="RefSeq" id="WP_147658103.1">
    <property type="nucleotide sequence ID" value="NZ_BMFM01000001.1"/>
</dbReference>
<evidence type="ECO:0000256" key="8">
    <source>
        <dbReference type="ARBA" id="ARBA00042704"/>
    </source>
</evidence>
<dbReference type="PANTHER" id="PTHR16138:SF7">
    <property type="entry name" value="PALMITOYL-PROTEIN THIOESTERASE ABHD10, MITOCHONDRIAL"/>
    <property type="match status" value="1"/>
</dbReference>
<evidence type="ECO:0000256" key="4">
    <source>
        <dbReference type="ARBA" id="ARBA00039132"/>
    </source>
</evidence>
<evidence type="ECO:0000256" key="9">
    <source>
        <dbReference type="ARBA" id="ARBA00046047"/>
    </source>
</evidence>
<dbReference type="OrthoDB" id="9813296at2"/>